<feature type="region of interest" description="Disordered" evidence="12">
    <location>
        <begin position="550"/>
        <end position="599"/>
    </location>
</feature>
<proteinExistence type="inferred from homology"/>
<dbReference type="InterPro" id="IPR036388">
    <property type="entry name" value="WH-like_DNA-bd_sf"/>
</dbReference>
<name>A0A7J7V5D4_MYOMY</name>
<evidence type="ECO:0000256" key="8">
    <source>
        <dbReference type="ARBA" id="ARBA00022833"/>
    </source>
</evidence>
<evidence type="ECO:0000256" key="5">
    <source>
        <dbReference type="ARBA" id="ARBA00022723"/>
    </source>
</evidence>
<dbReference type="InterPro" id="IPR037197">
    <property type="entry name" value="WWE_dom_sf"/>
</dbReference>
<keyword evidence="11" id="KW-0808">Transferase</keyword>
<dbReference type="GO" id="GO:0061014">
    <property type="term" value="P:positive regulation of mRNA catabolic process"/>
    <property type="evidence" value="ECO:0007669"/>
    <property type="project" value="TreeGrafter"/>
</dbReference>
<dbReference type="PROSITE" id="PS51059">
    <property type="entry name" value="PARP_CATALYTIC"/>
    <property type="match status" value="1"/>
</dbReference>
<feature type="compositionally biased region" description="Basic and acidic residues" evidence="12">
    <location>
        <begin position="235"/>
        <end position="251"/>
    </location>
</feature>
<dbReference type="PROSITE" id="PS50918">
    <property type="entry name" value="WWE"/>
    <property type="match status" value="1"/>
</dbReference>
<protein>
    <recommendedName>
        <fullName evidence="11">Poly [ADP-ribose] polymerase</fullName>
        <shortName evidence="11">PARP</shortName>
        <ecNumber evidence="11">2.4.2.-</ecNumber>
    </recommendedName>
</protein>
<dbReference type="InterPro" id="IPR012317">
    <property type="entry name" value="Poly(ADP-ribose)pol_cat_dom"/>
</dbReference>
<keyword evidence="8" id="KW-0862">Zinc</keyword>
<evidence type="ECO:0000256" key="1">
    <source>
        <dbReference type="ARBA" id="ARBA00004123"/>
    </source>
</evidence>
<evidence type="ECO:0000256" key="2">
    <source>
        <dbReference type="ARBA" id="ARBA00004496"/>
    </source>
</evidence>
<keyword evidence="11" id="KW-0328">Glycosyltransferase</keyword>
<evidence type="ECO:0000313" key="15">
    <source>
        <dbReference type="EMBL" id="KAF6320349.1"/>
    </source>
</evidence>
<dbReference type="Gene3D" id="1.10.10.10">
    <property type="entry name" value="Winged helix-like DNA-binding domain superfamily/Winged helix DNA-binding domain"/>
    <property type="match status" value="1"/>
</dbReference>
<evidence type="ECO:0000256" key="3">
    <source>
        <dbReference type="ARBA" id="ARBA00022490"/>
    </source>
</evidence>
<feature type="region of interest" description="Disordered" evidence="12">
    <location>
        <begin position="349"/>
        <end position="408"/>
    </location>
</feature>
<dbReference type="Gene3D" id="3.30.720.50">
    <property type="match status" value="1"/>
</dbReference>
<reference evidence="15 16" key="1">
    <citation type="journal article" date="2020" name="Nature">
        <title>Six reference-quality genomes reveal evolution of bat adaptations.</title>
        <authorList>
            <person name="Jebb D."/>
            <person name="Huang Z."/>
            <person name="Pippel M."/>
            <person name="Hughes G.M."/>
            <person name="Lavrichenko K."/>
            <person name="Devanna P."/>
            <person name="Winkler S."/>
            <person name="Jermiin L.S."/>
            <person name="Skirmuntt E.C."/>
            <person name="Katzourakis A."/>
            <person name="Burkitt-Gray L."/>
            <person name="Ray D.A."/>
            <person name="Sullivan K.A.M."/>
            <person name="Roscito J.G."/>
            <person name="Kirilenko B.M."/>
            <person name="Davalos L.M."/>
            <person name="Corthals A.P."/>
            <person name="Power M.L."/>
            <person name="Jones G."/>
            <person name="Ransome R.D."/>
            <person name="Dechmann D.K.N."/>
            <person name="Locatelli A.G."/>
            <person name="Puechmaille S.J."/>
            <person name="Fedrigo O."/>
            <person name="Jarvis E.D."/>
            <person name="Hiller M."/>
            <person name="Vernes S.C."/>
            <person name="Myers E.W."/>
            <person name="Teeling E.C."/>
        </authorList>
    </citation>
    <scope>NUCLEOTIDE SEQUENCE [LARGE SCALE GENOMIC DNA]</scope>
    <source>
        <strain evidence="15">MMyoMyo1</strain>
        <tissue evidence="15">Flight muscle</tissue>
    </source>
</reference>
<dbReference type="PANTHER" id="PTHR45740">
    <property type="entry name" value="POLY [ADP-RIBOSE] POLYMERASE"/>
    <property type="match status" value="1"/>
</dbReference>
<dbReference type="VEuPathDB" id="HostDB:LOC118666611"/>
<feature type="domain" description="PARP catalytic" evidence="14">
    <location>
        <begin position="813"/>
        <end position="1000"/>
    </location>
</feature>
<feature type="compositionally biased region" description="Polar residues" evidence="12">
    <location>
        <begin position="263"/>
        <end position="274"/>
    </location>
</feature>
<keyword evidence="4" id="KW-0597">Phosphoprotein</keyword>
<dbReference type="PANTHER" id="PTHR45740:SF8">
    <property type="entry name" value="ZINC FINGER CCCH-TYPE ANTIVIRAL PROTEIN 1"/>
    <property type="match status" value="1"/>
</dbReference>
<dbReference type="Pfam" id="PF23466">
    <property type="entry name" value="WWE_4"/>
    <property type="match status" value="1"/>
</dbReference>
<dbReference type="Gene3D" id="3.90.228.10">
    <property type="match status" value="1"/>
</dbReference>
<dbReference type="GO" id="GO:0003723">
    <property type="term" value="F:RNA binding"/>
    <property type="evidence" value="ECO:0007669"/>
    <property type="project" value="TreeGrafter"/>
</dbReference>
<evidence type="ECO:0000256" key="12">
    <source>
        <dbReference type="SAM" id="MobiDB-lite"/>
    </source>
</evidence>
<dbReference type="GO" id="GO:1990404">
    <property type="term" value="F:NAD+-protein mono-ADP-ribosyltransferase activity"/>
    <property type="evidence" value="ECO:0007669"/>
    <property type="project" value="TreeGrafter"/>
</dbReference>
<keyword evidence="3" id="KW-0963">Cytoplasm</keyword>
<evidence type="ECO:0000259" key="13">
    <source>
        <dbReference type="PROSITE" id="PS50918"/>
    </source>
</evidence>
<keyword evidence="6" id="KW-0677">Repeat</keyword>
<evidence type="ECO:0000256" key="7">
    <source>
        <dbReference type="ARBA" id="ARBA00022771"/>
    </source>
</evidence>
<dbReference type="Pfam" id="PF18633">
    <property type="entry name" value="zf-CCCH_8"/>
    <property type="match status" value="1"/>
</dbReference>
<dbReference type="GO" id="GO:0003950">
    <property type="term" value="F:NAD+ poly-ADP-ribosyltransferase activity"/>
    <property type="evidence" value="ECO:0007669"/>
    <property type="project" value="UniProtKB-UniRule"/>
</dbReference>
<dbReference type="GO" id="GO:0009615">
    <property type="term" value="P:response to virus"/>
    <property type="evidence" value="ECO:0007669"/>
    <property type="project" value="TreeGrafter"/>
</dbReference>
<comment type="caution">
    <text evidence="15">The sequence shown here is derived from an EMBL/GenBank/DDBJ whole genome shotgun (WGS) entry which is preliminary data.</text>
</comment>
<evidence type="ECO:0000259" key="14">
    <source>
        <dbReference type="PROSITE" id="PS51059"/>
    </source>
</evidence>
<keyword evidence="5" id="KW-0479">Metal-binding</keyword>
<dbReference type="SUPFAM" id="SSF117839">
    <property type="entry name" value="WWE domain"/>
    <property type="match status" value="1"/>
</dbReference>
<feature type="region of interest" description="Disordered" evidence="12">
    <location>
        <begin position="220"/>
        <end position="331"/>
    </location>
</feature>
<dbReference type="SUPFAM" id="SSF56399">
    <property type="entry name" value="ADP-ribosylation"/>
    <property type="match status" value="1"/>
</dbReference>
<accession>A0A7J7V5D4</accession>
<dbReference type="InterPro" id="IPR004170">
    <property type="entry name" value="WWE_dom"/>
</dbReference>
<keyword evidence="7" id="KW-0863">Zinc-finger</keyword>
<keyword evidence="9" id="KW-0539">Nucleus</keyword>
<organism evidence="15 16">
    <name type="scientific">Myotis myotis</name>
    <name type="common">Greater mouse-eared bat</name>
    <name type="synonym">Vespertilio myotis</name>
    <dbReference type="NCBI Taxonomy" id="51298"/>
    <lineage>
        <taxon>Eukaryota</taxon>
        <taxon>Metazoa</taxon>
        <taxon>Chordata</taxon>
        <taxon>Craniata</taxon>
        <taxon>Vertebrata</taxon>
        <taxon>Euteleostomi</taxon>
        <taxon>Mammalia</taxon>
        <taxon>Eutheria</taxon>
        <taxon>Laurasiatheria</taxon>
        <taxon>Chiroptera</taxon>
        <taxon>Yangochiroptera</taxon>
        <taxon>Vespertilionidae</taxon>
        <taxon>Myotis</taxon>
    </lineage>
</organism>
<sequence>MADPEVCSFITKILCAHGGRMALDALLDEIALSEAQLLEVLEAAGPSRFVVLETGGRAGVTRFVVATTAARVCRRKFCQTDCGNLHLCKLNLLGRCHYTHSDRHLCKYSHDVLSEDNFIVLKRHQISGLNKEELAVLLVQSDPFFMPEICKSYKGEGRKQICGHQPMCERLHICEHFTRGNCGFTNCLRSHNLMDRKVLEMMREHGLSREVVQNIQDICNSKHSRRRPGLRGPARNRDPAARGRSKSRDRFFLVNQEFLPSAPASTETPSTPSADQIGRRSPQDDEPVEDLTCKFKHLGSQDGPQPSSASPKATSLGGSRPVGGTQKFSENGNLEDLFYDSTASSHLTSDLTPTFNQKVPTSWPNDQGTSRENLFSPSQAASYSPLGSLQTPNTVTTRKGVGMLSPGHTNVEGRSGNPEAQHFPLSNNNLDGMATDTMSTRSLNYKTATSRQRENSLPRNQEIRTTHPTLDPIIVDDGKHREQVFFHNTTNGSTKVTFESTDATDFDLTSAVRVRVDKDVLGSASQNLRPQALRTLGETTAHTLVSTVSKVPPVTPSSNNGATAPAAHVQNPAQMPVTSASELARRTPGRALNSVSDVTNTMDDPGSKEICLDHLNNSCLYKGCNKVHFHLPYRWQVMNANTWVDLQPMESIEKAYCDPQICIIPFGNLKINFQKMTCGSDPIRRISTPSSVTLPDNSVFTTKWIWYWKSGSHRWVPYGEKGDSRQISSIDSSYLESVFLCSPRGIVPFQAGSENFELSFQGMMQTNIISKTQKDVARRPTFVSARDVAQMKRGPDPQPAQTLPEPGISVFHPKQKLPFPPLNGYELSEINSYGSEYAKVSGYVRATMKHVKIEKIRKLKNLQLLDTFQRKKMEMKVTEKYLFCATHRAHVDSICANNFDWILHGTSEGTYGKGNYFTKDAITAHKNFQSDPQNIVMFFARVLVGDVIEGKRSYTSPPPPYDSCVDSRLNPSIFVIFQKNQIYPEYVIEYTEADKACVVS</sequence>
<dbReference type="EC" id="2.4.2.-" evidence="11"/>
<keyword evidence="11" id="KW-0520">NAD</keyword>
<dbReference type="InterPro" id="IPR051712">
    <property type="entry name" value="ARTD-AVP"/>
</dbReference>
<dbReference type="InterPro" id="IPR041360">
    <property type="entry name" value="ZAP_HTH"/>
</dbReference>
<dbReference type="InterPro" id="IPR057602">
    <property type="entry name" value="Zfn-CCCH_PARP12"/>
</dbReference>
<gene>
    <name evidence="15" type="ORF">mMyoMyo1_020763</name>
</gene>
<comment type="subcellular location">
    <subcellularLocation>
        <location evidence="2">Cytoplasm</location>
    </subcellularLocation>
    <subcellularLocation>
        <location evidence="1">Nucleus</location>
    </subcellularLocation>
</comment>
<feature type="compositionally biased region" description="Polar residues" evidence="12">
    <location>
        <begin position="302"/>
        <end position="317"/>
    </location>
</feature>
<dbReference type="GO" id="GO:0005737">
    <property type="term" value="C:cytoplasm"/>
    <property type="evidence" value="ECO:0007669"/>
    <property type="project" value="UniProtKB-SubCell"/>
</dbReference>
<dbReference type="InterPro" id="IPR040954">
    <property type="entry name" value="Znf-CCCH_8"/>
</dbReference>
<evidence type="ECO:0000256" key="4">
    <source>
        <dbReference type="ARBA" id="ARBA00022553"/>
    </source>
</evidence>
<dbReference type="Pfam" id="PF02825">
    <property type="entry name" value="WWE"/>
    <property type="match status" value="1"/>
</dbReference>
<dbReference type="EMBL" id="JABWUV010000011">
    <property type="protein sequence ID" value="KAF6320349.1"/>
    <property type="molecule type" value="Genomic_DNA"/>
</dbReference>
<feature type="compositionally biased region" description="Polar residues" evidence="12">
    <location>
        <begin position="349"/>
        <end position="397"/>
    </location>
</feature>
<dbReference type="VEuPathDB" id="HostDB:GeneID_118666619"/>
<dbReference type="Pfam" id="PF25261">
    <property type="entry name" value="zf-CCCH_PARP12"/>
    <property type="match status" value="1"/>
</dbReference>
<dbReference type="Pfam" id="PF00644">
    <property type="entry name" value="PARP"/>
    <property type="match status" value="1"/>
</dbReference>
<comment type="similarity">
    <text evidence="10">Belongs to the ARTD/PARP family.</text>
</comment>
<keyword evidence="16" id="KW-1185">Reference proteome</keyword>
<dbReference type="AlphaFoldDB" id="A0A7J7V5D4"/>
<dbReference type="GO" id="GO:0005634">
    <property type="term" value="C:nucleus"/>
    <property type="evidence" value="ECO:0007669"/>
    <property type="project" value="UniProtKB-SubCell"/>
</dbReference>
<feature type="compositionally biased region" description="Polar residues" evidence="12">
    <location>
        <begin position="571"/>
        <end position="581"/>
    </location>
</feature>
<dbReference type="GO" id="GO:0032481">
    <property type="term" value="P:positive regulation of type I interferon production"/>
    <property type="evidence" value="ECO:0007669"/>
    <property type="project" value="TreeGrafter"/>
</dbReference>
<dbReference type="GO" id="GO:0008270">
    <property type="term" value="F:zinc ion binding"/>
    <property type="evidence" value="ECO:0007669"/>
    <property type="project" value="UniProtKB-KW"/>
</dbReference>
<dbReference type="Pfam" id="PF18606">
    <property type="entry name" value="HTH_53"/>
    <property type="match status" value="1"/>
</dbReference>
<evidence type="ECO:0000256" key="9">
    <source>
        <dbReference type="ARBA" id="ARBA00023242"/>
    </source>
</evidence>
<dbReference type="Proteomes" id="UP000527355">
    <property type="component" value="Unassembled WGS sequence"/>
</dbReference>
<evidence type="ECO:0000313" key="16">
    <source>
        <dbReference type="Proteomes" id="UP000527355"/>
    </source>
</evidence>
<feature type="domain" description="WWE" evidence="13">
    <location>
        <begin position="691"/>
        <end position="778"/>
    </location>
</feature>
<dbReference type="CDD" id="cd01439">
    <property type="entry name" value="TCCD_inducible_PARP_like"/>
    <property type="match status" value="1"/>
</dbReference>
<evidence type="ECO:0000256" key="11">
    <source>
        <dbReference type="RuleBase" id="RU362114"/>
    </source>
</evidence>
<evidence type="ECO:0000256" key="10">
    <source>
        <dbReference type="ARBA" id="ARBA00024347"/>
    </source>
</evidence>
<evidence type="ECO:0000256" key="6">
    <source>
        <dbReference type="ARBA" id="ARBA00022737"/>
    </source>
</evidence>